<dbReference type="EMBL" id="BKCJ011802852">
    <property type="protein sequence ID" value="GFD54168.1"/>
    <property type="molecule type" value="Genomic_DNA"/>
</dbReference>
<gene>
    <name evidence="1" type="ORF">Tci_926137</name>
</gene>
<organism evidence="1">
    <name type="scientific">Tanacetum cinerariifolium</name>
    <name type="common">Dalmatian daisy</name>
    <name type="synonym">Chrysanthemum cinerariifolium</name>
    <dbReference type="NCBI Taxonomy" id="118510"/>
    <lineage>
        <taxon>Eukaryota</taxon>
        <taxon>Viridiplantae</taxon>
        <taxon>Streptophyta</taxon>
        <taxon>Embryophyta</taxon>
        <taxon>Tracheophyta</taxon>
        <taxon>Spermatophyta</taxon>
        <taxon>Magnoliopsida</taxon>
        <taxon>eudicotyledons</taxon>
        <taxon>Gunneridae</taxon>
        <taxon>Pentapetalae</taxon>
        <taxon>asterids</taxon>
        <taxon>campanulids</taxon>
        <taxon>Asterales</taxon>
        <taxon>Asteraceae</taxon>
        <taxon>Asteroideae</taxon>
        <taxon>Anthemideae</taxon>
        <taxon>Anthemidinae</taxon>
        <taxon>Tanacetum</taxon>
    </lineage>
</organism>
<accession>A0A699X8A1</accession>
<comment type="caution">
    <text evidence="1">The sequence shown here is derived from an EMBL/GenBank/DDBJ whole genome shotgun (WGS) entry which is preliminary data.</text>
</comment>
<reference evidence="1" key="1">
    <citation type="journal article" date="2019" name="Sci. Rep.">
        <title>Draft genome of Tanacetum cinerariifolium, the natural source of mosquito coil.</title>
        <authorList>
            <person name="Yamashiro T."/>
            <person name="Shiraishi A."/>
            <person name="Satake H."/>
            <person name="Nakayama K."/>
        </authorList>
    </citation>
    <scope>NUCLEOTIDE SEQUENCE</scope>
</reference>
<evidence type="ECO:0000313" key="1">
    <source>
        <dbReference type="EMBL" id="GFD54168.1"/>
    </source>
</evidence>
<feature type="non-terminal residue" evidence="1">
    <location>
        <position position="76"/>
    </location>
</feature>
<dbReference type="AlphaFoldDB" id="A0A699X8A1"/>
<feature type="non-terminal residue" evidence="1">
    <location>
        <position position="1"/>
    </location>
</feature>
<sequence>DWDKQTKGGNTEPSSLENFGMIAGIKVESNADSEGEVVSADDAIPAGVSVSTGTVAAAVVSLQSEVEFAFMGLSTE</sequence>
<protein>
    <submittedName>
        <fullName evidence="1">Uncharacterized protein</fullName>
    </submittedName>
</protein>
<name>A0A699X8A1_TANCI</name>
<proteinExistence type="predicted"/>